<dbReference type="InterPro" id="IPR043519">
    <property type="entry name" value="NT_sf"/>
</dbReference>
<dbReference type="SUPFAM" id="SSF81301">
    <property type="entry name" value="Nucleotidyltransferase"/>
    <property type="match status" value="1"/>
</dbReference>
<dbReference type="Gene3D" id="1.10.287.860">
    <property type="entry name" value="Nucleotidyltransferase"/>
    <property type="match status" value="1"/>
</dbReference>
<reference evidence="3" key="1">
    <citation type="submission" date="2020-10" db="EMBL/GenBank/DDBJ databases">
        <authorList>
            <person name="Gilroy R."/>
        </authorList>
    </citation>
    <scope>NUCLEOTIDE SEQUENCE</scope>
    <source>
        <strain evidence="3">ChiW13-3771</strain>
    </source>
</reference>
<protein>
    <submittedName>
        <fullName evidence="3">GTP pyrophosphokinase family protein</fullName>
    </submittedName>
</protein>
<dbReference type="Proteomes" id="UP000824201">
    <property type="component" value="Unassembled WGS sequence"/>
</dbReference>
<dbReference type="GO" id="GO:0015969">
    <property type="term" value="P:guanosine tetraphosphate metabolic process"/>
    <property type="evidence" value="ECO:0007669"/>
    <property type="project" value="InterPro"/>
</dbReference>
<evidence type="ECO:0000313" key="3">
    <source>
        <dbReference type="EMBL" id="HIR87329.1"/>
    </source>
</evidence>
<dbReference type="EMBL" id="DVHN01000001">
    <property type="protein sequence ID" value="HIR87329.1"/>
    <property type="molecule type" value="Genomic_DNA"/>
</dbReference>
<accession>A0A9D1JBX4</accession>
<gene>
    <name evidence="3" type="ORF">IAC96_00115</name>
</gene>
<dbReference type="InterPro" id="IPR052366">
    <property type="entry name" value="GTP_Pyrophosphokinase"/>
</dbReference>
<dbReference type="PANTHER" id="PTHR47837:SF2">
    <property type="entry name" value="GTP PYROPHOSPHOKINASE YWAC"/>
    <property type="match status" value="1"/>
</dbReference>
<evidence type="ECO:0000259" key="2">
    <source>
        <dbReference type="SMART" id="SM00954"/>
    </source>
</evidence>
<name>A0A9D1JBX4_9FIRM</name>
<dbReference type="PANTHER" id="PTHR47837">
    <property type="entry name" value="GTP PYROPHOSPHOKINASE YJBM"/>
    <property type="match status" value="1"/>
</dbReference>
<dbReference type="Gene3D" id="3.30.460.10">
    <property type="entry name" value="Beta Polymerase, domain 2"/>
    <property type="match status" value="1"/>
</dbReference>
<reference evidence="3" key="2">
    <citation type="journal article" date="2021" name="PeerJ">
        <title>Extensive microbial diversity within the chicken gut microbiome revealed by metagenomics and culture.</title>
        <authorList>
            <person name="Gilroy R."/>
            <person name="Ravi A."/>
            <person name="Getino M."/>
            <person name="Pursley I."/>
            <person name="Horton D.L."/>
            <person name="Alikhan N.F."/>
            <person name="Baker D."/>
            <person name="Gharbi K."/>
            <person name="Hall N."/>
            <person name="Watson M."/>
            <person name="Adriaenssens E.M."/>
            <person name="Foster-Nyarko E."/>
            <person name="Jarju S."/>
            <person name="Secka A."/>
            <person name="Antonio M."/>
            <person name="Oren A."/>
            <person name="Chaudhuri R.R."/>
            <person name="La Ragione R."/>
            <person name="Hildebrand F."/>
            <person name="Pallen M.J."/>
        </authorList>
    </citation>
    <scope>NUCLEOTIDE SEQUENCE</scope>
    <source>
        <strain evidence="3">ChiW13-3771</strain>
    </source>
</reference>
<dbReference type="SMART" id="SM00954">
    <property type="entry name" value="RelA_SpoT"/>
    <property type="match status" value="1"/>
</dbReference>
<sequence length="268" mass="31554">MKLRLWRERLHPYELAVQELVMKLQFVIKEHTDCGVYCPIEKVNGRVKSISSILSKAERKGIPVEEVLDRIEDIAGIRIICQFEEDIYQVVEYLRSRTDMKVTSEIDYIAHPKPSGYRSYHMVIEYRVQTSFESCTIPVEIQIRTLAMDFWAVVEHSLQYKYEEKIPDRIRRRLMTSAEAVISLDEEMTAIRDDIKEAQTAFHKKANLVQDIMNSLGVLSKTVADEKLMTLQNRFFELYNQGNMEELRQLRDEIDLLCKMQLQEKLNL</sequence>
<comment type="caution">
    <text evidence="3">The sequence shown here is derived from an EMBL/GenBank/DDBJ whole genome shotgun (WGS) entry which is preliminary data.</text>
</comment>
<evidence type="ECO:0000256" key="1">
    <source>
        <dbReference type="ARBA" id="ARBA00004976"/>
    </source>
</evidence>
<comment type="pathway">
    <text evidence="1">Purine metabolism; ppGpp biosynthesis; ppGpp from GTP: step 1/2.</text>
</comment>
<proteinExistence type="predicted"/>
<dbReference type="CDD" id="cd05399">
    <property type="entry name" value="NT_Rel-Spo_like"/>
    <property type="match status" value="1"/>
</dbReference>
<evidence type="ECO:0000313" key="4">
    <source>
        <dbReference type="Proteomes" id="UP000824201"/>
    </source>
</evidence>
<organism evidence="3 4">
    <name type="scientific">Candidatus Fimimorpha faecalis</name>
    <dbReference type="NCBI Taxonomy" id="2840824"/>
    <lineage>
        <taxon>Bacteria</taxon>
        <taxon>Bacillati</taxon>
        <taxon>Bacillota</taxon>
        <taxon>Clostridia</taxon>
        <taxon>Eubacteriales</taxon>
        <taxon>Candidatus Fimimorpha</taxon>
    </lineage>
</organism>
<dbReference type="AlphaFoldDB" id="A0A9D1JBX4"/>
<feature type="domain" description="RelA/SpoT" evidence="2">
    <location>
        <begin position="45"/>
        <end position="166"/>
    </location>
</feature>
<dbReference type="InterPro" id="IPR007685">
    <property type="entry name" value="RelA_SpoT"/>
</dbReference>
<dbReference type="Pfam" id="PF04607">
    <property type="entry name" value="RelA_SpoT"/>
    <property type="match status" value="1"/>
</dbReference>